<dbReference type="InterPro" id="IPR028366">
    <property type="entry name" value="PhoU"/>
</dbReference>
<dbReference type="FunFam" id="1.20.58.220:FF:000004">
    <property type="entry name" value="Phosphate-specific transport system accessory protein PhoU"/>
    <property type="match status" value="1"/>
</dbReference>
<dbReference type="Proteomes" id="UP000807825">
    <property type="component" value="Unassembled WGS sequence"/>
</dbReference>
<dbReference type="NCBIfam" id="TIGR02135">
    <property type="entry name" value="phoU_full"/>
    <property type="match status" value="1"/>
</dbReference>
<dbReference type="GO" id="GO:0006817">
    <property type="term" value="P:phosphate ion transport"/>
    <property type="evidence" value="ECO:0007669"/>
    <property type="project" value="UniProtKB-KW"/>
</dbReference>
<dbReference type="PANTHER" id="PTHR42930:SF3">
    <property type="entry name" value="PHOSPHATE-SPECIFIC TRANSPORT SYSTEM ACCESSORY PROTEIN PHOU"/>
    <property type="match status" value="1"/>
</dbReference>
<dbReference type="PIRSF" id="PIRSF003107">
    <property type="entry name" value="PhoU"/>
    <property type="match status" value="1"/>
</dbReference>
<dbReference type="Pfam" id="PF01895">
    <property type="entry name" value="PhoU"/>
    <property type="match status" value="2"/>
</dbReference>
<dbReference type="InterPro" id="IPR038078">
    <property type="entry name" value="PhoU-like_sf"/>
</dbReference>
<dbReference type="SUPFAM" id="SSF109755">
    <property type="entry name" value="PhoU-like"/>
    <property type="match status" value="1"/>
</dbReference>
<proteinExistence type="inferred from homology"/>
<gene>
    <name evidence="10" type="primary">phoU</name>
    <name evidence="10" type="ORF">HY912_13875</name>
</gene>
<dbReference type="InterPro" id="IPR026022">
    <property type="entry name" value="PhoU_dom"/>
</dbReference>
<name>A0A9D6Z441_9BACT</name>
<dbReference type="GO" id="GO:0030643">
    <property type="term" value="P:intracellular phosphate ion homeostasis"/>
    <property type="evidence" value="ECO:0007669"/>
    <property type="project" value="InterPro"/>
</dbReference>
<accession>A0A9D6Z441</accession>
<evidence type="ECO:0000256" key="8">
    <source>
        <dbReference type="PIRNR" id="PIRNR003107"/>
    </source>
</evidence>
<comment type="subunit">
    <text evidence="3 8">Homodimer.</text>
</comment>
<comment type="function">
    <text evidence="7 8">Plays a role in the regulation of phosphate uptake.</text>
</comment>
<protein>
    <recommendedName>
        <fullName evidence="8">Phosphate-specific transport system accessory protein PhoU</fullName>
    </recommendedName>
</protein>
<evidence type="ECO:0000313" key="11">
    <source>
        <dbReference type="Proteomes" id="UP000807825"/>
    </source>
</evidence>
<evidence type="ECO:0000259" key="9">
    <source>
        <dbReference type="Pfam" id="PF01895"/>
    </source>
</evidence>
<evidence type="ECO:0000313" key="10">
    <source>
        <dbReference type="EMBL" id="MBI5250574.1"/>
    </source>
</evidence>
<evidence type="ECO:0000256" key="6">
    <source>
        <dbReference type="ARBA" id="ARBA00022592"/>
    </source>
</evidence>
<keyword evidence="4 8" id="KW-0813">Transport</keyword>
<sequence length="237" mass="27127">MRIRLYRDAEKLKMRIISLGALVEERFRIACKAIDSRDAQLARKVIDGDIDIDRLEVDIEEDCLKILALHQPVADQLRYIVAILKMNNDLERIGDLAVNIAERAESVIRRCNLTVPFDYSTMFRKTEEMLVRSLDSLVNMDLLLAYEVLSRDDEVDSMKSSIQAQFALEIGKSQGDTESMINLFLVSRHLERIADHATNIAEDVIYMITGEIHRHRGGKVIRGSETWFSSKDKDQAS</sequence>
<evidence type="ECO:0000256" key="7">
    <source>
        <dbReference type="ARBA" id="ARBA00056181"/>
    </source>
</evidence>
<dbReference type="GO" id="GO:0045936">
    <property type="term" value="P:negative regulation of phosphate metabolic process"/>
    <property type="evidence" value="ECO:0007669"/>
    <property type="project" value="InterPro"/>
</dbReference>
<feature type="domain" description="PhoU" evidence="9">
    <location>
        <begin position="17"/>
        <end position="103"/>
    </location>
</feature>
<feature type="domain" description="PhoU" evidence="9">
    <location>
        <begin position="121"/>
        <end position="204"/>
    </location>
</feature>
<evidence type="ECO:0000256" key="1">
    <source>
        <dbReference type="ARBA" id="ARBA00004496"/>
    </source>
</evidence>
<dbReference type="PANTHER" id="PTHR42930">
    <property type="entry name" value="PHOSPHATE-SPECIFIC TRANSPORT SYSTEM ACCESSORY PROTEIN PHOU"/>
    <property type="match status" value="1"/>
</dbReference>
<reference evidence="10" key="1">
    <citation type="submission" date="2020-07" db="EMBL/GenBank/DDBJ databases">
        <title>Huge and variable diversity of episymbiotic CPR bacteria and DPANN archaea in groundwater ecosystems.</title>
        <authorList>
            <person name="He C.Y."/>
            <person name="Keren R."/>
            <person name="Whittaker M."/>
            <person name="Farag I.F."/>
            <person name="Doudna J."/>
            <person name="Cate J.H.D."/>
            <person name="Banfield J.F."/>
        </authorList>
    </citation>
    <scope>NUCLEOTIDE SEQUENCE</scope>
    <source>
        <strain evidence="10">NC_groundwater_1664_Pr3_B-0.1um_52_9</strain>
    </source>
</reference>
<dbReference type="EMBL" id="JACRDE010000363">
    <property type="protein sequence ID" value="MBI5250574.1"/>
    <property type="molecule type" value="Genomic_DNA"/>
</dbReference>
<evidence type="ECO:0000256" key="3">
    <source>
        <dbReference type="ARBA" id="ARBA00011738"/>
    </source>
</evidence>
<comment type="similarity">
    <text evidence="2 8">Belongs to the PhoU family.</text>
</comment>
<comment type="subcellular location">
    <subcellularLocation>
        <location evidence="1 8">Cytoplasm</location>
    </subcellularLocation>
</comment>
<dbReference type="GO" id="GO:0005737">
    <property type="term" value="C:cytoplasm"/>
    <property type="evidence" value="ECO:0007669"/>
    <property type="project" value="UniProtKB-SubCell"/>
</dbReference>
<dbReference type="AlphaFoldDB" id="A0A9D6Z441"/>
<evidence type="ECO:0000256" key="5">
    <source>
        <dbReference type="ARBA" id="ARBA00022490"/>
    </source>
</evidence>
<comment type="caution">
    <text evidence="10">The sequence shown here is derived from an EMBL/GenBank/DDBJ whole genome shotgun (WGS) entry which is preliminary data.</text>
</comment>
<organism evidence="10 11">
    <name type="scientific">Desulfomonile tiedjei</name>
    <dbReference type="NCBI Taxonomy" id="2358"/>
    <lineage>
        <taxon>Bacteria</taxon>
        <taxon>Pseudomonadati</taxon>
        <taxon>Thermodesulfobacteriota</taxon>
        <taxon>Desulfomonilia</taxon>
        <taxon>Desulfomonilales</taxon>
        <taxon>Desulfomonilaceae</taxon>
        <taxon>Desulfomonile</taxon>
    </lineage>
</organism>
<keyword evidence="5 8" id="KW-0963">Cytoplasm</keyword>
<keyword evidence="6 8" id="KW-0592">Phosphate transport</keyword>
<evidence type="ECO:0000256" key="4">
    <source>
        <dbReference type="ARBA" id="ARBA00022448"/>
    </source>
</evidence>
<dbReference type="Gene3D" id="1.20.58.220">
    <property type="entry name" value="Phosphate transport system protein phou homolog 2, domain 2"/>
    <property type="match status" value="1"/>
</dbReference>
<evidence type="ECO:0000256" key="2">
    <source>
        <dbReference type="ARBA" id="ARBA00008107"/>
    </source>
</evidence>